<dbReference type="Pfam" id="PF00248">
    <property type="entry name" value="Aldo_ket_red"/>
    <property type="match status" value="1"/>
</dbReference>
<dbReference type="EnsemblPlants" id="OB10G10620.1">
    <property type="protein sequence ID" value="OB10G10620.1"/>
    <property type="gene ID" value="OB10G10620"/>
</dbReference>
<dbReference type="InterPro" id="IPR018170">
    <property type="entry name" value="Aldo/ket_reductase_CS"/>
</dbReference>
<evidence type="ECO:0000313" key="3">
    <source>
        <dbReference type="Proteomes" id="UP000006038"/>
    </source>
</evidence>
<dbReference type="Gene3D" id="3.20.20.100">
    <property type="entry name" value="NADP-dependent oxidoreductase domain"/>
    <property type="match status" value="1"/>
</dbReference>
<dbReference type="PRINTS" id="PR00069">
    <property type="entry name" value="ALDKETRDTASE"/>
</dbReference>
<dbReference type="SUPFAM" id="SSF51430">
    <property type="entry name" value="NAD(P)-linked oxidoreductase"/>
    <property type="match status" value="1"/>
</dbReference>
<dbReference type="InterPro" id="IPR023210">
    <property type="entry name" value="NADP_OxRdtase_dom"/>
</dbReference>
<dbReference type="STRING" id="4533.J3N0L4"/>
<dbReference type="OMA" id="KEMEECH"/>
<evidence type="ECO:0000313" key="2">
    <source>
        <dbReference type="EnsemblPlants" id="OB10G10620.1"/>
    </source>
</evidence>
<dbReference type="GO" id="GO:0016491">
    <property type="term" value="F:oxidoreductase activity"/>
    <property type="evidence" value="ECO:0007669"/>
    <property type="project" value="InterPro"/>
</dbReference>
<reference evidence="2" key="1">
    <citation type="journal article" date="2013" name="Nat. Commun.">
        <title>Whole-genome sequencing of Oryza brachyantha reveals mechanisms underlying Oryza genome evolution.</title>
        <authorList>
            <person name="Chen J."/>
            <person name="Huang Q."/>
            <person name="Gao D."/>
            <person name="Wang J."/>
            <person name="Lang Y."/>
            <person name="Liu T."/>
            <person name="Li B."/>
            <person name="Bai Z."/>
            <person name="Luis Goicoechea J."/>
            <person name="Liang C."/>
            <person name="Chen C."/>
            <person name="Zhang W."/>
            <person name="Sun S."/>
            <person name="Liao Y."/>
            <person name="Zhang X."/>
            <person name="Yang L."/>
            <person name="Song C."/>
            <person name="Wang M."/>
            <person name="Shi J."/>
            <person name="Liu G."/>
            <person name="Liu J."/>
            <person name="Zhou H."/>
            <person name="Zhou W."/>
            <person name="Yu Q."/>
            <person name="An N."/>
            <person name="Chen Y."/>
            <person name="Cai Q."/>
            <person name="Wang B."/>
            <person name="Liu B."/>
            <person name="Min J."/>
            <person name="Huang Y."/>
            <person name="Wu H."/>
            <person name="Li Z."/>
            <person name="Zhang Y."/>
            <person name="Yin Y."/>
            <person name="Song W."/>
            <person name="Jiang J."/>
            <person name="Jackson S.A."/>
            <person name="Wing R.A."/>
            <person name="Wang J."/>
            <person name="Chen M."/>
        </authorList>
    </citation>
    <scope>NUCLEOTIDE SEQUENCE [LARGE SCALE GENOMIC DNA]</scope>
    <source>
        <strain evidence="2">cv. IRGC 101232</strain>
    </source>
</reference>
<accession>J3N0L4</accession>
<dbReference type="PROSITE" id="PS00062">
    <property type="entry name" value="ALDOKETO_REDUCTASE_2"/>
    <property type="match status" value="1"/>
</dbReference>
<dbReference type="InterPro" id="IPR036812">
    <property type="entry name" value="NAD(P)_OxRdtase_dom_sf"/>
</dbReference>
<keyword evidence="3" id="KW-1185">Reference proteome</keyword>
<dbReference type="AlphaFoldDB" id="J3N0L4"/>
<dbReference type="Gramene" id="OB10G10620.1">
    <property type="protein sequence ID" value="OB10G10620.1"/>
    <property type="gene ID" value="OB10G10620"/>
</dbReference>
<dbReference type="HOGENOM" id="CLU_023205_12_3_1"/>
<dbReference type="PROSITE" id="PS00063">
    <property type="entry name" value="ALDOKETO_REDUCTASE_3"/>
    <property type="match status" value="1"/>
</dbReference>
<dbReference type="eggNOG" id="KOG1577">
    <property type="taxonomic scope" value="Eukaryota"/>
</dbReference>
<dbReference type="InterPro" id="IPR020471">
    <property type="entry name" value="AKR"/>
</dbReference>
<proteinExistence type="predicted"/>
<organism evidence="2">
    <name type="scientific">Oryza brachyantha</name>
    <name type="common">malo sina</name>
    <dbReference type="NCBI Taxonomy" id="4533"/>
    <lineage>
        <taxon>Eukaryota</taxon>
        <taxon>Viridiplantae</taxon>
        <taxon>Streptophyta</taxon>
        <taxon>Embryophyta</taxon>
        <taxon>Tracheophyta</taxon>
        <taxon>Spermatophyta</taxon>
        <taxon>Magnoliopsida</taxon>
        <taxon>Liliopsida</taxon>
        <taxon>Poales</taxon>
        <taxon>Poaceae</taxon>
        <taxon>BOP clade</taxon>
        <taxon>Oryzoideae</taxon>
        <taxon>Oryzeae</taxon>
        <taxon>Oryzinae</taxon>
        <taxon>Oryza</taxon>
    </lineage>
</organism>
<dbReference type="PANTHER" id="PTHR11732">
    <property type="entry name" value="ALDO/KETO REDUCTASE"/>
    <property type="match status" value="1"/>
</dbReference>
<name>J3N0L4_ORYBR</name>
<protein>
    <recommendedName>
        <fullName evidence="1">NADP-dependent oxidoreductase domain-containing protein</fullName>
    </recommendedName>
</protein>
<sequence length="220" mass="25089">MEYIDMYLIHWPLSLDVPPAPPSPVYSKGDIVMMDMEGVWKEMEECHRLGLAKAIGVSNFTCKKLGTLLSFATIPPAANQVEINPNCRQNKLREFCKERNVQLCAYSPLGASGTIWGSNAVLNCPLLRQIALERGKTVAQVCLRWVYEQGDCVIVKSFNERRLRENLEIFDWELTDGDRQAISGLPEWRGCRDFYVHESGPYKTVEEFWDGEITGQQLKI</sequence>
<feature type="domain" description="NADP-dependent oxidoreductase" evidence="1">
    <location>
        <begin position="2"/>
        <end position="183"/>
    </location>
</feature>
<reference evidence="2" key="2">
    <citation type="submission" date="2013-04" db="UniProtKB">
        <authorList>
            <consortium name="EnsemblPlants"/>
        </authorList>
    </citation>
    <scope>IDENTIFICATION</scope>
</reference>
<evidence type="ECO:0000259" key="1">
    <source>
        <dbReference type="Pfam" id="PF00248"/>
    </source>
</evidence>
<dbReference type="Proteomes" id="UP000006038">
    <property type="component" value="Chromosome 10"/>
</dbReference>